<evidence type="ECO:0000313" key="2">
    <source>
        <dbReference type="EMBL" id="KAJ4925616.1"/>
    </source>
</evidence>
<name>A0AAD6F8Q4_9TELE</name>
<reference evidence="2" key="1">
    <citation type="submission" date="2022-11" db="EMBL/GenBank/DDBJ databases">
        <title>Chromosome-level genome of Pogonophryne albipinna.</title>
        <authorList>
            <person name="Jo E."/>
        </authorList>
    </citation>
    <scope>NUCLEOTIDE SEQUENCE</scope>
    <source>
        <strain evidence="2">SGF0006</strain>
        <tissue evidence="2">Muscle</tissue>
    </source>
</reference>
<protein>
    <submittedName>
        <fullName evidence="2">Uncharacterized protein</fullName>
    </submittedName>
</protein>
<feature type="non-terminal residue" evidence="2">
    <location>
        <position position="1"/>
    </location>
</feature>
<proteinExistence type="predicted"/>
<dbReference type="Proteomes" id="UP001219934">
    <property type="component" value="Unassembled WGS sequence"/>
</dbReference>
<evidence type="ECO:0000313" key="3">
    <source>
        <dbReference type="Proteomes" id="UP001219934"/>
    </source>
</evidence>
<dbReference type="EMBL" id="JAPTMU010000021">
    <property type="protein sequence ID" value="KAJ4925616.1"/>
    <property type="molecule type" value="Genomic_DNA"/>
</dbReference>
<feature type="compositionally biased region" description="Polar residues" evidence="1">
    <location>
        <begin position="7"/>
        <end position="23"/>
    </location>
</feature>
<accession>A0AAD6F8Q4</accession>
<keyword evidence="3" id="KW-1185">Reference proteome</keyword>
<gene>
    <name evidence="2" type="ORF">JOQ06_018342</name>
</gene>
<evidence type="ECO:0000256" key="1">
    <source>
        <dbReference type="SAM" id="MobiDB-lite"/>
    </source>
</evidence>
<comment type="caution">
    <text evidence="2">The sequence shown here is derived from an EMBL/GenBank/DDBJ whole genome shotgun (WGS) entry which is preliminary data.</text>
</comment>
<feature type="region of interest" description="Disordered" evidence="1">
    <location>
        <begin position="76"/>
        <end position="95"/>
    </location>
</feature>
<feature type="region of interest" description="Disordered" evidence="1">
    <location>
        <begin position="1"/>
        <end position="23"/>
    </location>
</feature>
<sequence>PAGLKSHCTSDMTHSLNSPTHTASLQLRSPETLPSLCLCVSRLSGMTFARATLEMSHHLILSLIIHLSLQGTLECKGEAARSPESETDGLTIQGE</sequence>
<feature type="non-terminal residue" evidence="2">
    <location>
        <position position="95"/>
    </location>
</feature>
<organism evidence="2 3">
    <name type="scientific">Pogonophryne albipinna</name>
    <dbReference type="NCBI Taxonomy" id="1090488"/>
    <lineage>
        <taxon>Eukaryota</taxon>
        <taxon>Metazoa</taxon>
        <taxon>Chordata</taxon>
        <taxon>Craniata</taxon>
        <taxon>Vertebrata</taxon>
        <taxon>Euteleostomi</taxon>
        <taxon>Actinopterygii</taxon>
        <taxon>Neopterygii</taxon>
        <taxon>Teleostei</taxon>
        <taxon>Neoteleostei</taxon>
        <taxon>Acanthomorphata</taxon>
        <taxon>Eupercaria</taxon>
        <taxon>Perciformes</taxon>
        <taxon>Notothenioidei</taxon>
        <taxon>Pogonophryne</taxon>
    </lineage>
</organism>
<dbReference type="AlphaFoldDB" id="A0AAD6F8Q4"/>